<name>A0A1G9NCS4_9FLAO</name>
<dbReference type="EC" id="6.3.4.19" evidence="8"/>
<dbReference type="Pfam" id="PF01171">
    <property type="entry name" value="ATP_bind_3"/>
    <property type="match status" value="1"/>
</dbReference>
<dbReference type="InterPro" id="IPR011063">
    <property type="entry name" value="TilS/TtcA_N"/>
</dbReference>
<dbReference type="OrthoDB" id="9807403at2"/>
<keyword evidence="3 8" id="KW-0436">Ligase</keyword>
<evidence type="ECO:0000256" key="3">
    <source>
        <dbReference type="ARBA" id="ARBA00022598"/>
    </source>
</evidence>
<dbReference type="GO" id="GO:0005737">
    <property type="term" value="C:cytoplasm"/>
    <property type="evidence" value="ECO:0007669"/>
    <property type="project" value="UniProtKB-SubCell"/>
</dbReference>
<keyword evidence="4 8" id="KW-0819">tRNA processing</keyword>
<evidence type="ECO:0000313" key="10">
    <source>
        <dbReference type="EMBL" id="SDL83705.1"/>
    </source>
</evidence>
<sequence length="434" mass="49603">MLEDFKKHIETHFPNLFGKTFLLACSGGVDSMVLVDLCDRCNLDFVIAHCNFKLRGEASEGDEALVRKVSGDINKLFLVTHFDTIGYININKVSLQIAARDLRYSWFAEMMEERGVNTLVTAHHADDNLETFIINLSRGTGIAGLTGIPSKTDTIARPLLPFSREEILTYAHNRNLTWREDSSNANTKYLRNKIRHEIVPLLKELHPSFLNNFELTRAHLSDTASLISDYAKRLQKDLFDEEEGIIRIAVSELLPLQPRIAYLHALFSEFGFSAWEDISGLLTAMSGKEVRSKTHRLVKDREFLLLTEITPISNEVYVIGENEIGIENPMHMQMIEVEGIGETGPKILYVDKETLKYPLTVRKWSEGDYFYPLGMQGKKKLSKFFKDEKIDVITKHNQLLLCSGEAIVWVIGRRPDNRFKVTEKTHKIVKFIVN</sequence>
<feature type="binding site" evidence="8">
    <location>
        <begin position="26"/>
        <end position="31"/>
    </location>
    <ligand>
        <name>ATP</name>
        <dbReference type="ChEBI" id="CHEBI:30616"/>
    </ligand>
</feature>
<keyword evidence="6 8" id="KW-0067">ATP-binding</keyword>
<dbReference type="PANTHER" id="PTHR43033:SF1">
    <property type="entry name" value="TRNA(ILE)-LYSIDINE SYNTHASE-RELATED"/>
    <property type="match status" value="1"/>
</dbReference>
<dbReference type="HAMAP" id="MF_01161">
    <property type="entry name" value="tRNA_Ile_lys_synt"/>
    <property type="match status" value="1"/>
</dbReference>
<keyword evidence="2 8" id="KW-0963">Cytoplasm</keyword>
<evidence type="ECO:0000256" key="8">
    <source>
        <dbReference type="HAMAP-Rule" id="MF_01161"/>
    </source>
</evidence>
<comment type="similarity">
    <text evidence="8">Belongs to the tRNA(Ile)-lysidine synthase family.</text>
</comment>
<proteinExistence type="inferred from homology"/>
<comment type="function">
    <text evidence="8">Ligates lysine onto the cytidine present at position 34 of the AUA codon-specific tRNA(Ile) that contains the anticodon CAU, in an ATP-dependent manner. Cytidine is converted to lysidine, thus changing the amino acid specificity of the tRNA from methionine to isoleucine.</text>
</comment>
<gene>
    <name evidence="8" type="primary">tilS</name>
    <name evidence="10" type="ORF">SAMN04488514_103105</name>
</gene>
<organism evidence="10 11">
    <name type="scientific">Kriegella aquimaris</name>
    <dbReference type="NCBI Taxonomy" id="192904"/>
    <lineage>
        <taxon>Bacteria</taxon>
        <taxon>Pseudomonadati</taxon>
        <taxon>Bacteroidota</taxon>
        <taxon>Flavobacteriia</taxon>
        <taxon>Flavobacteriales</taxon>
        <taxon>Flavobacteriaceae</taxon>
        <taxon>Kriegella</taxon>
    </lineage>
</organism>
<evidence type="ECO:0000256" key="6">
    <source>
        <dbReference type="ARBA" id="ARBA00022840"/>
    </source>
</evidence>
<dbReference type="CDD" id="cd01992">
    <property type="entry name" value="TilS_N"/>
    <property type="match status" value="1"/>
</dbReference>
<dbReference type="SUPFAM" id="SSF56037">
    <property type="entry name" value="PheT/TilS domain"/>
    <property type="match status" value="1"/>
</dbReference>
<dbReference type="RefSeq" id="WP_089887411.1">
    <property type="nucleotide sequence ID" value="NZ_FNGV01000003.1"/>
</dbReference>
<evidence type="ECO:0000256" key="1">
    <source>
        <dbReference type="ARBA" id="ARBA00004496"/>
    </source>
</evidence>
<dbReference type="SMART" id="SM00977">
    <property type="entry name" value="TilS_C"/>
    <property type="match status" value="1"/>
</dbReference>
<dbReference type="NCBIfam" id="TIGR02432">
    <property type="entry name" value="lysidine_TilS_N"/>
    <property type="match status" value="1"/>
</dbReference>
<feature type="domain" description="Lysidine-tRNA(Ile) synthetase C-terminal" evidence="9">
    <location>
        <begin position="359"/>
        <end position="431"/>
    </location>
</feature>
<dbReference type="GO" id="GO:0006400">
    <property type="term" value="P:tRNA modification"/>
    <property type="evidence" value="ECO:0007669"/>
    <property type="project" value="UniProtKB-UniRule"/>
</dbReference>
<protein>
    <recommendedName>
        <fullName evidence="8">tRNA(Ile)-lysidine synthase</fullName>
        <ecNumber evidence="8">6.3.4.19</ecNumber>
    </recommendedName>
    <alternativeName>
        <fullName evidence="8">tRNA(Ile)-2-lysyl-cytidine synthase</fullName>
    </alternativeName>
    <alternativeName>
        <fullName evidence="8">tRNA(Ile)-lysidine synthetase</fullName>
    </alternativeName>
</protein>
<dbReference type="InterPro" id="IPR014729">
    <property type="entry name" value="Rossmann-like_a/b/a_fold"/>
</dbReference>
<dbReference type="NCBIfam" id="TIGR02433">
    <property type="entry name" value="lysidine_TilS_C"/>
    <property type="match status" value="1"/>
</dbReference>
<dbReference type="PANTHER" id="PTHR43033">
    <property type="entry name" value="TRNA(ILE)-LYSIDINE SYNTHASE-RELATED"/>
    <property type="match status" value="1"/>
</dbReference>
<dbReference type="Proteomes" id="UP000199440">
    <property type="component" value="Unassembled WGS sequence"/>
</dbReference>
<accession>A0A1G9NCS4</accession>
<evidence type="ECO:0000256" key="4">
    <source>
        <dbReference type="ARBA" id="ARBA00022694"/>
    </source>
</evidence>
<dbReference type="EMBL" id="FNGV01000003">
    <property type="protein sequence ID" value="SDL83705.1"/>
    <property type="molecule type" value="Genomic_DNA"/>
</dbReference>
<dbReference type="InterPro" id="IPR012795">
    <property type="entry name" value="tRNA_Ile_lys_synt_N"/>
</dbReference>
<evidence type="ECO:0000256" key="5">
    <source>
        <dbReference type="ARBA" id="ARBA00022741"/>
    </source>
</evidence>
<reference evidence="11" key="1">
    <citation type="submission" date="2016-10" db="EMBL/GenBank/DDBJ databases">
        <authorList>
            <person name="Varghese N."/>
            <person name="Submissions S."/>
        </authorList>
    </citation>
    <scope>NUCLEOTIDE SEQUENCE [LARGE SCALE GENOMIC DNA]</scope>
    <source>
        <strain evidence="11">DSM 19886</strain>
    </source>
</reference>
<evidence type="ECO:0000313" key="11">
    <source>
        <dbReference type="Proteomes" id="UP000199440"/>
    </source>
</evidence>
<keyword evidence="5 8" id="KW-0547">Nucleotide-binding</keyword>
<comment type="domain">
    <text evidence="8">The N-terminal region contains the highly conserved SGGXDS motif, predicted to be a P-loop motif involved in ATP binding.</text>
</comment>
<evidence type="ECO:0000256" key="7">
    <source>
        <dbReference type="ARBA" id="ARBA00048539"/>
    </source>
</evidence>
<dbReference type="AlphaFoldDB" id="A0A1G9NCS4"/>
<dbReference type="GO" id="GO:0005524">
    <property type="term" value="F:ATP binding"/>
    <property type="evidence" value="ECO:0007669"/>
    <property type="project" value="UniProtKB-UniRule"/>
</dbReference>
<dbReference type="GO" id="GO:0032267">
    <property type="term" value="F:tRNA(Ile)-lysidine synthase activity"/>
    <property type="evidence" value="ECO:0007669"/>
    <property type="project" value="UniProtKB-EC"/>
</dbReference>
<comment type="subcellular location">
    <subcellularLocation>
        <location evidence="1 8">Cytoplasm</location>
    </subcellularLocation>
</comment>
<dbReference type="Pfam" id="PF11734">
    <property type="entry name" value="TilS_C"/>
    <property type="match status" value="1"/>
</dbReference>
<keyword evidence="11" id="KW-1185">Reference proteome</keyword>
<dbReference type="SUPFAM" id="SSF52402">
    <property type="entry name" value="Adenine nucleotide alpha hydrolases-like"/>
    <property type="match status" value="1"/>
</dbReference>
<evidence type="ECO:0000259" key="9">
    <source>
        <dbReference type="SMART" id="SM00977"/>
    </source>
</evidence>
<evidence type="ECO:0000256" key="2">
    <source>
        <dbReference type="ARBA" id="ARBA00022490"/>
    </source>
</evidence>
<dbReference type="Gene3D" id="3.40.50.620">
    <property type="entry name" value="HUPs"/>
    <property type="match status" value="1"/>
</dbReference>
<dbReference type="STRING" id="192904.SAMN04488514_103105"/>
<dbReference type="InterPro" id="IPR012094">
    <property type="entry name" value="tRNA_Ile_lys_synt"/>
</dbReference>
<comment type="catalytic activity">
    <reaction evidence="7 8">
        <text>cytidine(34) in tRNA(Ile2) + L-lysine + ATP = lysidine(34) in tRNA(Ile2) + AMP + diphosphate + H(+)</text>
        <dbReference type="Rhea" id="RHEA:43744"/>
        <dbReference type="Rhea" id="RHEA-COMP:10625"/>
        <dbReference type="Rhea" id="RHEA-COMP:10670"/>
        <dbReference type="ChEBI" id="CHEBI:15378"/>
        <dbReference type="ChEBI" id="CHEBI:30616"/>
        <dbReference type="ChEBI" id="CHEBI:32551"/>
        <dbReference type="ChEBI" id="CHEBI:33019"/>
        <dbReference type="ChEBI" id="CHEBI:82748"/>
        <dbReference type="ChEBI" id="CHEBI:83665"/>
        <dbReference type="ChEBI" id="CHEBI:456215"/>
        <dbReference type="EC" id="6.3.4.19"/>
    </reaction>
</comment>
<dbReference type="InterPro" id="IPR012796">
    <property type="entry name" value="Lysidine-tRNA-synth_C"/>
</dbReference>